<sequence>MGKRAVPNLTGLLHKRVVVRIGGGQVIKGRLAGYDAFMNIVLSEITEPDDVESSAVVRGEFIEDIVLVEETS</sequence>
<dbReference type="VEuPathDB" id="MicrosporidiaDB:Eint_050950"/>
<keyword evidence="2" id="KW-0687">Ribonucleoprotein</keyword>
<evidence type="ECO:0000313" key="2">
    <source>
        <dbReference type="EMBL" id="ADM11542.1"/>
    </source>
</evidence>
<evidence type="ECO:0000313" key="3">
    <source>
        <dbReference type="Proteomes" id="UP000002313"/>
    </source>
</evidence>
<dbReference type="GO" id="GO:0003723">
    <property type="term" value="F:RNA binding"/>
    <property type="evidence" value="ECO:0007669"/>
    <property type="project" value="InterPro"/>
</dbReference>
<dbReference type="Proteomes" id="UP000002313">
    <property type="component" value="Chromosome V"/>
</dbReference>
<dbReference type="InterPro" id="IPR010920">
    <property type="entry name" value="LSM_dom_sf"/>
</dbReference>
<dbReference type="Pfam" id="PF01423">
    <property type="entry name" value="LSM"/>
    <property type="match status" value="1"/>
</dbReference>
<dbReference type="KEGG" id="ein:Eint_050950"/>
<reference evidence="2 3" key="2">
    <citation type="journal article" date="2012" name="Proc. Natl. Acad. Sci. U.S.A.">
        <title>Gain and loss of multiple functionally related, horizontally transferred genes in the reduced genomes of two microsporidian parasites.</title>
        <authorList>
            <person name="Pombert J.-F."/>
            <person name="Selman M."/>
            <person name="Burki F."/>
            <person name="Bardell F.T."/>
            <person name="Farinelli L."/>
            <person name="Solter L.F."/>
            <person name="Whitman D.W."/>
            <person name="Weiss L.M."/>
            <person name="Corradi N."/>
            <person name="Keeling P.J."/>
        </authorList>
    </citation>
    <scope>NUCLEOTIDE SEQUENCE [LARGE SCALE GENOMIC DNA]</scope>
    <source>
        <strain evidence="2 3">ATCC 50506</strain>
    </source>
</reference>
<reference evidence="2 3" key="1">
    <citation type="journal article" date="2010" name="Nat. Commun.">
        <title>The complete sequence of the smallest known nuclear genome from the microsporidian Encephalitozoon intestinalis.</title>
        <authorList>
            <person name="Corradi N."/>
            <person name="Pombert J.-F."/>
            <person name="Farinelli L."/>
            <person name="Didier E.S."/>
            <person name="Keeling P.J."/>
        </authorList>
    </citation>
    <scope>NUCLEOTIDE SEQUENCE [LARGE SCALE GENOMIC DNA]</scope>
    <source>
        <strain evidence="2 3">ATCC 50506</strain>
    </source>
</reference>
<feature type="domain" description="Sm" evidence="1">
    <location>
        <begin position="4"/>
        <end position="71"/>
    </location>
</feature>
<proteinExistence type="predicted"/>
<organism evidence="2 3">
    <name type="scientific">Encephalitozoon intestinalis (strain ATCC 50506)</name>
    <name type="common">Microsporidian parasite</name>
    <name type="synonym">Septata intestinalis</name>
    <dbReference type="NCBI Taxonomy" id="876142"/>
    <lineage>
        <taxon>Eukaryota</taxon>
        <taxon>Fungi</taxon>
        <taxon>Fungi incertae sedis</taxon>
        <taxon>Microsporidia</taxon>
        <taxon>Unikaryonidae</taxon>
        <taxon>Encephalitozoon</taxon>
    </lineage>
</organism>
<dbReference type="HOGENOM" id="CLU_076902_10_2_1"/>
<gene>
    <name evidence="2" type="ORF">Eint_050950</name>
</gene>
<accession>E0S7B4</accession>
<keyword evidence="3" id="KW-1185">Reference proteome</keyword>
<dbReference type="InterPro" id="IPR001163">
    <property type="entry name" value="Sm_dom_euk/arc"/>
</dbReference>
<name>E0S7B4_ENCIT</name>
<protein>
    <submittedName>
        <fullName evidence="2">Small nuclear ribonucleoprotein G</fullName>
    </submittedName>
</protein>
<dbReference type="SMART" id="SM00651">
    <property type="entry name" value="Sm"/>
    <property type="match status" value="1"/>
</dbReference>
<dbReference type="RefSeq" id="XP_003072902.1">
    <property type="nucleotide sequence ID" value="XM_003072856.1"/>
</dbReference>
<dbReference type="SUPFAM" id="SSF50182">
    <property type="entry name" value="Sm-like ribonucleoproteins"/>
    <property type="match status" value="1"/>
</dbReference>
<dbReference type="Gene3D" id="2.30.30.100">
    <property type="match status" value="1"/>
</dbReference>
<dbReference type="EMBL" id="CP001946">
    <property type="protein sequence ID" value="ADM11542.1"/>
    <property type="molecule type" value="Genomic_DNA"/>
</dbReference>
<dbReference type="GO" id="GO:1990904">
    <property type="term" value="C:ribonucleoprotein complex"/>
    <property type="evidence" value="ECO:0007669"/>
    <property type="project" value="UniProtKB-KW"/>
</dbReference>
<dbReference type="InterPro" id="IPR047575">
    <property type="entry name" value="Sm"/>
</dbReference>
<evidence type="ECO:0000259" key="1">
    <source>
        <dbReference type="PROSITE" id="PS52002"/>
    </source>
</evidence>
<dbReference type="PROSITE" id="PS52002">
    <property type="entry name" value="SM"/>
    <property type="match status" value="1"/>
</dbReference>
<dbReference type="OrthoDB" id="2146at2759"/>
<dbReference type="AlphaFoldDB" id="E0S7B4"/>
<dbReference type="GeneID" id="9699223"/>